<accession>A0AA88AIS7</accession>
<dbReference type="AlphaFoldDB" id="A0AA88AIS7"/>
<sequence length="98" mass="10588">MVRGWGRCGKEQGMNEIIGGGAWLSRSGEVLQQLGFDNLVSHDDVVRFIANDYFCVNEVVSPPFELVVYLSNLSLDGVLIPLKLLLCGVSSGPCATES</sequence>
<evidence type="ECO:0000313" key="1">
    <source>
        <dbReference type="EMBL" id="GMN53374.1"/>
    </source>
</evidence>
<dbReference type="Proteomes" id="UP001187192">
    <property type="component" value="Unassembled WGS sequence"/>
</dbReference>
<protein>
    <submittedName>
        <fullName evidence="1">Uncharacterized protein</fullName>
    </submittedName>
</protein>
<dbReference type="EMBL" id="BTGU01000046">
    <property type="protein sequence ID" value="GMN53374.1"/>
    <property type="molecule type" value="Genomic_DNA"/>
</dbReference>
<evidence type="ECO:0000313" key="2">
    <source>
        <dbReference type="Proteomes" id="UP001187192"/>
    </source>
</evidence>
<name>A0AA88AIS7_FICCA</name>
<keyword evidence="2" id="KW-1185">Reference proteome</keyword>
<comment type="caution">
    <text evidence="1">The sequence shown here is derived from an EMBL/GenBank/DDBJ whole genome shotgun (WGS) entry which is preliminary data.</text>
</comment>
<proteinExistence type="predicted"/>
<reference evidence="1" key="1">
    <citation type="submission" date="2023-07" db="EMBL/GenBank/DDBJ databases">
        <title>draft genome sequence of fig (Ficus carica).</title>
        <authorList>
            <person name="Takahashi T."/>
            <person name="Nishimura K."/>
        </authorList>
    </citation>
    <scope>NUCLEOTIDE SEQUENCE</scope>
</reference>
<gene>
    <name evidence="1" type="ORF">TIFTF001_022512</name>
</gene>
<organism evidence="1 2">
    <name type="scientific">Ficus carica</name>
    <name type="common">Common fig</name>
    <dbReference type="NCBI Taxonomy" id="3494"/>
    <lineage>
        <taxon>Eukaryota</taxon>
        <taxon>Viridiplantae</taxon>
        <taxon>Streptophyta</taxon>
        <taxon>Embryophyta</taxon>
        <taxon>Tracheophyta</taxon>
        <taxon>Spermatophyta</taxon>
        <taxon>Magnoliopsida</taxon>
        <taxon>eudicotyledons</taxon>
        <taxon>Gunneridae</taxon>
        <taxon>Pentapetalae</taxon>
        <taxon>rosids</taxon>
        <taxon>fabids</taxon>
        <taxon>Rosales</taxon>
        <taxon>Moraceae</taxon>
        <taxon>Ficeae</taxon>
        <taxon>Ficus</taxon>
    </lineage>
</organism>